<comment type="catalytic activity">
    <reaction evidence="9 10">
        <text>XTP + H2O = XMP + diphosphate + H(+)</text>
        <dbReference type="Rhea" id="RHEA:28610"/>
        <dbReference type="ChEBI" id="CHEBI:15377"/>
        <dbReference type="ChEBI" id="CHEBI:15378"/>
        <dbReference type="ChEBI" id="CHEBI:33019"/>
        <dbReference type="ChEBI" id="CHEBI:57464"/>
        <dbReference type="ChEBI" id="CHEBI:61314"/>
        <dbReference type="EC" id="3.6.1.66"/>
    </reaction>
</comment>
<evidence type="ECO:0000256" key="3">
    <source>
        <dbReference type="ARBA" id="ARBA00022723"/>
    </source>
</evidence>
<keyword evidence="4 10" id="KW-0547">Nucleotide-binding</keyword>
<keyword evidence="5 10" id="KW-0378">Hydrolase</keyword>
<dbReference type="NCBIfam" id="TIGR00042">
    <property type="entry name" value="RdgB/HAM1 family non-canonical purine NTP pyrophosphatase"/>
    <property type="match status" value="1"/>
</dbReference>
<evidence type="ECO:0000256" key="2">
    <source>
        <dbReference type="ARBA" id="ARBA00011738"/>
    </source>
</evidence>
<evidence type="ECO:0000256" key="8">
    <source>
        <dbReference type="ARBA" id="ARBA00051875"/>
    </source>
</evidence>
<dbReference type="GO" id="GO:0046872">
    <property type="term" value="F:metal ion binding"/>
    <property type="evidence" value="ECO:0007669"/>
    <property type="project" value="UniProtKB-KW"/>
</dbReference>
<dbReference type="GO" id="GO:0017111">
    <property type="term" value="F:ribonucleoside triphosphate phosphatase activity"/>
    <property type="evidence" value="ECO:0007669"/>
    <property type="project" value="InterPro"/>
</dbReference>
<dbReference type="HAMAP" id="MF_01405">
    <property type="entry name" value="Non_canon_purine_NTPase"/>
    <property type="match status" value="1"/>
</dbReference>
<keyword evidence="3 10" id="KW-0479">Metal-binding</keyword>
<evidence type="ECO:0000256" key="11">
    <source>
        <dbReference type="RuleBase" id="RU003781"/>
    </source>
</evidence>
<dbReference type="PANTHER" id="PTHR11067">
    <property type="entry name" value="INOSINE TRIPHOSPHATE PYROPHOSPHATASE/HAM1 PROTEIN"/>
    <property type="match status" value="1"/>
</dbReference>
<evidence type="ECO:0000313" key="12">
    <source>
        <dbReference type="EMBL" id="MSU06585.1"/>
    </source>
</evidence>
<comment type="cofactor">
    <cofactor evidence="10">
        <name>Mg(2+)</name>
        <dbReference type="ChEBI" id="CHEBI:18420"/>
    </cofactor>
    <text evidence="10">Binds 1 Mg(2+) ion per subunit.</text>
</comment>
<evidence type="ECO:0000256" key="9">
    <source>
        <dbReference type="ARBA" id="ARBA00052017"/>
    </source>
</evidence>
<dbReference type="Pfam" id="PF01725">
    <property type="entry name" value="Ham1p_like"/>
    <property type="match status" value="1"/>
</dbReference>
<dbReference type="RefSeq" id="WP_154425556.1">
    <property type="nucleotide sequence ID" value="NZ_VUNN01000013.1"/>
</dbReference>
<feature type="binding site" evidence="10">
    <location>
        <begin position="10"/>
        <end position="15"/>
    </location>
    <ligand>
        <name>substrate</name>
    </ligand>
</feature>
<dbReference type="Proteomes" id="UP000460549">
    <property type="component" value="Unassembled WGS sequence"/>
</dbReference>
<accession>A0A7X2PCU7</accession>
<dbReference type="CDD" id="cd00515">
    <property type="entry name" value="HAM1"/>
    <property type="match status" value="1"/>
</dbReference>
<dbReference type="EMBL" id="VUNN01000013">
    <property type="protein sequence ID" value="MSU06585.1"/>
    <property type="molecule type" value="Genomic_DNA"/>
</dbReference>
<dbReference type="AlphaFoldDB" id="A0A7X2PCU7"/>
<dbReference type="InterPro" id="IPR020922">
    <property type="entry name" value="dITP/XTP_pyrophosphatase"/>
</dbReference>
<gene>
    <name evidence="12" type="primary">rdgB</name>
    <name evidence="12" type="ORF">FYJ80_07325</name>
</gene>
<feature type="binding site" evidence="10">
    <location>
        <begin position="182"/>
        <end position="183"/>
    </location>
    <ligand>
        <name>substrate</name>
    </ligand>
</feature>
<dbReference type="GO" id="GO:0009117">
    <property type="term" value="P:nucleotide metabolic process"/>
    <property type="evidence" value="ECO:0007669"/>
    <property type="project" value="UniProtKB-KW"/>
</dbReference>
<feature type="binding site" evidence="10">
    <location>
        <position position="177"/>
    </location>
    <ligand>
        <name>substrate</name>
    </ligand>
</feature>
<dbReference type="FunFam" id="3.90.950.10:FF:000001">
    <property type="entry name" value="dITP/XTP pyrophosphatase"/>
    <property type="match status" value="1"/>
</dbReference>
<evidence type="ECO:0000256" key="4">
    <source>
        <dbReference type="ARBA" id="ARBA00022741"/>
    </source>
</evidence>
<comment type="similarity">
    <text evidence="1 10 11">Belongs to the HAM1 NTPase family.</text>
</comment>
<evidence type="ECO:0000313" key="13">
    <source>
        <dbReference type="Proteomes" id="UP000460549"/>
    </source>
</evidence>
<organism evidence="12 13">
    <name type="scientific">Bullifex porci</name>
    <dbReference type="NCBI Taxonomy" id="2606638"/>
    <lineage>
        <taxon>Bacteria</taxon>
        <taxon>Pseudomonadati</taxon>
        <taxon>Spirochaetota</taxon>
        <taxon>Spirochaetia</taxon>
        <taxon>Spirochaetales</taxon>
        <taxon>Spirochaetaceae</taxon>
        <taxon>Bullifex</taxon>
    </lineage>
</organism>
<evidence type="ECO:0000256" key="5">
    <source>
        <dbReference type="ARBA" id="ARBA00022801"/>
    </source>
</evidence>
<keyword evidence="7 10" id="KW-0546">Nucleotide metabolism</keyword>
<dbReference type="PANTHER" id="PTHR11067:SF9">
    <property type="entry name" value="INOSINE TRIPHOSPHATE PYROPHOSPHATASE"/>
    <property type="match status" value="1"/>
</dbReference>
<evidence type="ECO:0000256" key="7">
    <source>
        <dbReference type="ARBA" id="ARBA00023080"/>
    </source>
</evidence>
<evidence type="ECO:0000256" key="6">
    <source>
        <dbReference type="ARBA" id="ARBA00022842"/>
    </source>
</evidence>
<dbReference type="SUPFAM" id="SSF52972">
    <property type="entry name" value="ITPase-like"/>
    <property type="match status" value="1"/>
</dbReference>
<comment type="catalytic activity">
    <reaction evidence="10">
        <text>ITP + H2O = IMP + diphosphate + H(+)</text>
        <dbReference type="Rhea" id="RHEA:29399"/>
        <dbReference type="ChEBI" id="CHEBI:15377"/>
        <dbReference type="ChEBI" id="CHEBI:15378"/>
        <dbReference type="ChEBI" id="CHEBI:33019"/>
        <dbReference type="ChEBI" id="CHEBI:58053"/>
        <dbReference type="ChEBI" id="CHEBI:61402"/>
        <dbReference type="EC" id="3.6.1.66"/>
    </reaction>
</comment>
<dbReference type="GO" id="GO:0035870">
    <property type="term" value="F:dITP diphosphatase activity"/>
    <property type="evidence" value="ECO:0007669"/>
    <property type="project" value="UniProtKB-UniRule"/>
</dbReference>
<comment type="catalytic activity">
    <reaction evidence="8 10">
        <text>dITP + H2O = dIMP + diphosphate + H(+)</text>
        <dbReference type="Rhea" id="RHEA:28342"/>
        <dbReference type="ChEBI" id="CHEBI:15377"/>
        <dbReference type="ChEBI" id="CHEBI:15378"/>
        <dbReference type="ChEBI" id="CHEBI:33019"/>
        <dbReference type="ChEBI" id="CHEBI:61194"/>
        <dbReference type="ChEBI" id="CHEBI:61382"/>
        <dbReference type="EC" id="3.6.1.66"/>
    </reaction>
</comment>
<feature type="active site" description="Proton acceptor" evidence="10">
    <location>
        <position position="70"/>
    </location>
</feature>
<comment type="subunit">
    <text evidence="2 10">Homodimer.</text>
</comment>
<dbReference type="GO" id="GO:0036220">
    <property type="term" value="F:ITP diphosphatase activity"/>
    <property type="evidence" value="ECO:0007669"/>
    <property type="project" value="UniProtKB-UniRule"/>
</dbReference>
<dbReference type="EC" id="3.6.1.66" evidence="10"/>
<feature type="binding site" evidence="10">
    <location>
        <position position="71"/>
    </location>
    <ligand>
        <name>substrate</name>
    </ligand>
</feature>
<dbReference type="GO" id="GO:0000166">
    <property type="term" value="F:nucleotide binding"/>
    <property type="evidence" value="ECO:0007669"/>
    <property type="project" value="UniProtKB-KW"/>
</dbReference>
<protein>
    <recommendedName>
        <fullName evidence="10">dITP/XTP pyrophosphatase</fullName>
        <ecNumber evidence="10">3.6.1.66</ecNumber>
    </recommendedName>
    <alternativeName>
        <fullName evidence="10">Non-canonical purine NTP pyrophosphatase</fullName>
    </alternativeName>
    <alternativeName>
        <fullName evidence="10">Non-standard purine NTP pyrophosphatase</fullName>
    </alternativeName>
    <alternativeName>
        <fullName evidence="10">Nucleoside-triphosphate diphosphatase</fullName>
    </alternativeName>
    <alternativeName>
        <fullName evidence="10">Nucleoside-triphosphate pyrophosphatase</fullName>
        <shortName evidence="10">NTPase</shortName>
    </alternativeName>
</protein>
<dbReference type="GO" id="GO:0036222">
    <property type="term" value="F:XTP diphosphatase activity"/>
    <property type="evidence" value="ECO:0007669"/>
    <property type="project" value="UniProtKB-UniRule"/>
</dbReference>
<comment type="caution">
    <text evidence="10">Lacks conserved residue(s) required for the propagation of feature annotation.</text>
</comment>
<comment type="function">
    <text evidence="10">Pyrophosphatase that catalyzes the hydrolysis of nucleoside triphosphates to their monophosphate derivatives, with a high preference for the non-canonical purine nucleotides XTP (xanthosine triphosphate), dITP (deoxyinosine triphosphate) and ITP. Seems to function as a house-cleaning enzyme that removes non-canonical purine nucleotides from the nucleotide pool, thus preventing their incorporation into DNA/RNA and avoiding chromosomal lesions.</text>
</comment>
<dbReference type="InterPro" id="IPR002637">
    <property type="entry name" value="RdgB/HAM1"/>
</dbReference>
<evidence type="ECO:0000256" key="10">
    <source>
        <dbReference type="HAMAP-Rule" id="MF_01405"/>
    </source>
</evidence>
<evidence type="ECO:0000256" key="1">
    <source>
        <dbReference type="ARBA" id="ARBA00008023"/>
    </source>
</evidence>
<dbReference type="Gene3D" id="3.90.950.10">
    <property type="match status" value="1"/>
</dbReference>
<comment type="caution">
    <text evidence="12">The sequence shown here is derived from an EMBL/GenBank/DDBJ whole genome shotgun (WGS) entry which is preliminary data.</text>
</comment>
<proteinExistence type="inferred from homology"/>
<feature type="binding site" evidence="10">
    <location>
        <begin position="154"/>
        <end position="157"/>
    </location>
    <ligand>
        <name>substrate</name>
    </ligand>
</feature>
<dbReference type="GO" id="GO:0005829">
    <property type="term" value="C:cytosol"/>
    <property type="evidence" value="ECO:0007669"/>
    <property type="project" value="TreeGrafter"/>
</dbReference>
<keyword evidence="6 10" id="KW-0460">Magnesium</keyword>
<reference evidence="12 13" key="1">
    <citation type="submission" date="2019-08" db="EMBL/GenBank/DDBJ databases">
        <title>In-depth cultivation of the pig gut microbiome towards novel bacterial diversity and tailored functional studies.</title>
        <authorList>
            <person name="Wylensek D."/>
            <person name="Hitch T.C.A."/>
            <person name="Clavel T."/>
        </authorList>
    </citation>
    <scope>NUCLEOTIDE SEQUENCE [LARGE SCALE GENOMIC DNA]</scope>
    <source>
        <strain evidence="12 13">NM-380-WT-3C1</strain>
    </source>
</reference>
<feature type="binding site" evidence="10">
    <location>
        <position position="70"/>
    </location>
    <ligand>
        <name>Mg(2+)</name>
        <dbReference type="ChEBI" id="CHEBI:18420"/>
    </ligand>
</feature>
<keyword evidence="13" id="KW-1185">Reference proteome</keyword>
<sequence>MYDLKIYFASSNDHKKQEMMRLLNGVNITLPKEEAIAFDPVEDGNSFIENALIKAKDLYKKVNAPVLADDSGLVVDALNGRPGIHTSRYGDVDGKKLIQSEKNAKLLGEMEGKENRRARFVCALVLMVSNEKIYIIQETVEGYIAHSIRGEHGFGYDPLFLVEETGKSAAELSDSEKDKYSHRGRAVRKMNLIIEKLKEELK</sequence>
<dbReference type="InterPro" id="IPR029001">
    <property type="entry name" value="ITPase-like_fam"/>
</dbReference>
<dbReference type="GO" id="GO:0009146">
    <property type="term" value="P:purine nucleoside triphosphate catabolic process"/>
    <property type="evidence" value="ECO:0007669"/>
    <property type="project" value="UniProtKB-UniRule"/>
</dbReference>
<name>A0A7X2PCU7_9SPIO</name>